<dbReference type="SUPFAM" id="SSF51905">
    <property type="entry name" value="FAD/NAD(P)-binding domain"/>
    <property type="match status" value="1"/>
</dbReference>
<dbReference type="Gene3D" id="3.90.660.10">
    <property type="match status" value="1"/>
</dbReference>
<evidence type="ECO:0000313" key="2">
    <source>
        <dbReference type="Proteomes" id="UP000000768"/>
    </source>
</evidence>
<sequence>MSSAAVAAANVAVIGAGISGSVCASLLAARGVAVTLFDSGRGAGGRMAQRREVIEDGTELRFDHGAPYFTVTNNEVARVVSGWEARGIVAEWKATFACFDLATGKFTDFEKEGTAKKYVGVPAMNSICKSLCLEDGVVAKFGVTVGKMDWLQDRSSWSLASLDGKDLGNFDYVVATDKNVASTSFSGLTGRPPPLDLSSFPRLPTILQDIPVRPCFALMVAFSEPLAMVPVHGFSFNNSNSLSWAFCNSSKPGRACVPPNRQSWVLHSTTEYASKVVKNIGPRKPSAEALAKVADELFSEFQATGLSIPQPIFMRAHRWGAAFPAIAISGDDKCVWDKSTKLAICGDFCTNPSVEGAILSATRGASKILECLSLPSGL</sequence>
<dbReference type="OrthoDB" id="2161133at2759"/>
<dbReference type="eggNOG" id="ENOG502QQZY">
    <property type="taxonomic scope" value="Eukaryota"/>
</dbReference>
<keyword evidence="2" id="KW-1185">Reference proteome</keyword>
<reference evidence="1 2" key="1">
    <citation type="journal article" date="2009" name="Nature">
        <title>The Sorghum bicolor genome and the diversification of grasses.</title>
        <authorList>
            <person name="Paterson A.H."/>
            <person name="Bowers J.E."/>
            <person name="Bruggmann R."/>
            <person name="Dubchak I."/>
            <person name="Grimwood J."/>
            <person name="Gundlach H."/>
            <person name="Haberer G."/>
            <person name="Hellsten U."/>
            <person name="Mitros T."/>
            <person name="Poliakov A."/>
            <person name="Schmutz J."/>
            <person name="Spannagl M."/>
            <person name="Tang H."/>
            <person name="Wang X."/>
            <person name="Wicker T."/>
            <person name="Bharti A.K."/>
            <person name="Chapman J."/>
            <person name="Feltus F.A."/>
            <person name="Gowik U."/>
            <person name="Grigoriev I.V."/>
            <person name="Lyons E."/>
            <person name="Maher C.A."/>
            <person name="Martis M."/>
            <person name="Narechania A."/>
            <person name="Otillar R.P."/>
            <person name="Penning B.W."/>
            <person name="Salamov A.A."/>
            <person name="Wang Y."/>
            <person name="Zhang L."/>
            <person name="Carpita N.C."/>
            <person name="Freeling M."/>
            <person name="Gingle A.R."/>
            <person name="Hash C.T."/>
            <person name="Keller B."/>
            <person name="Klein P."/>
            <person name="Kresovich S."/>
            <person name="McCann M.C."/>
            <person name="Ming R."/>
            <person name="Peterson D.G."/>
            <person name="Mehboob-ur-Rahman"/>
            <person name="Ware D."/>
            <person name="Westhoff P."/>
            <person name="Mayer K.F."/>
            <person name="Messing J."/>
            <person name="Rokhsar D.S."/>
        </authorList>
    </citation>
    <scope>NUCLEOTIDE SEQUENCE [LARGE SCALE GENOMIC DNA]</scope>
    <source>
        <strain evidence="2">cv. BTx623</strain>
    </source>
</reference>
<dbReference type="Gene3D" id="3.50.50.60">
    <property type="entry name" value="FAD/NAD(P)-binding domain"/>
    <property type="match status" value="1"/>
</dbReference>
<gene>
    <name evidence="1" type="ORF">SORBI_3001G067700</name>
</gene>
<dbReference type="AlphaFoldDB" id="A0A1B6QHN9"/>
<evidence type="ECO:0000313" key="1">
    <source>
        <dbReference type="EMBL" id="KXG37426.1"/>
    </source>
</evidence>
<dbReference type="Proteomes" id="UP000000768">
    <property type="component" value="Chromosome 1"/>
</dbReference>
<organism evidence="1 2">
    <name type="scientific">Sorghum bicolor</name>
    <name type="common">Sorghum</name>
    <name type="synonym">Sorghum vulgare</name>
    <dbReference type="NCBI Taxonomy" id="4558"/>
    <lineage>
        <taxon>Eukaryota</taxon>
        <taxon>Viridiplantae</taxon>
        <taxon>Streptophyta</taxon>
        <taxon>Embryophyta</taxon>
        <taxon>Tracheophyta</taxon>
        <taxon>Spermatophyta</taxon>
        <taxon>Magnoliopsida</taxon>
        <taxon>Liliopsida</taxon>
        <taxon>Poales</taxon>
        <taxon>Poaceae</taxon>
        <taxon>PACMAD clade</taxon>
        <taxon>Panicoideae</taxon>
        <taxon>Andropogonodae</taxon>
        <taxon>Andropogoneae</taxon>
        <taxon>Sorghinae</taxon>
        <taxon>Sorghum</taxon>
    </lineage>
</organism>
<dbReference type="PANTHER" id="PTHR16128:SF5">
    <property type="entry name" value="FAD_NAD(P)-BINDING OXIDOREDUCTASE FAMILY PROTEIN"/>
    <property type="match status" value="1"/>
</dbReference>
<evidence type="ECO:0008006" key="3">
    <source>
        <dbReference type="Google" id="ProtNLM"/>
    </source>
</evidence>
<dbReference type="FunCoup" id="A0A1B6QHN9">
    <property type="interactions" value="1"/>
</dbReference>
<dbReference type="InterPro" id="IPR036188">
    <property type="entry name" value="FAD/NAD-bd_sf"/>
</dbReference>
<dbReference type="OMA" id="QVHRWRY"/>
<accession>A0A1B6QHN9</accession>
<protein>
    <recommendedName>
        <fullName evidence="3">Amine oxidase domain-containing protein</fullName>
    </recommendedName>
</protein>
<name>A0A1B6QHN9_SORBI</name>
<dbReference type="EMBL" id="CM000760">
    <property type="protein sequence ID" value="KXG37426.1"/>
    <property type="molecule type" value="Genomic_DNA"/>
</dbReference>
<dbReference type="PANTHER" id="PTHR16128">
    <property type="entry name" value="FAD/NAD(P)-BINDING OXIDOREDUCTASE FAMILY PROTEIN"/>
    <property type="match status" value="1"/>
</dbReference>
<proteinExistence type="predicted"/>
<dbReference type="Pfam" id="PF13450">
    <property type="entry name" value="NAD_binding_8"/>
    <property type="match status" value="1"/>
</dbReference>
<dbReference type="STRING" id="4558.A0A1B6QHN9"/>
<dbReference type="Gramene" id="KXG37426">
    <property type="protein sequence ID" value="KXG37426"/>
    <property type="gene ID" value="SORBI_3001G067700"/>
</dbReference>
<reference evidence="2" key="2">
    <citation type="journal article" date="2018" name="Plant J.">
        <title>The Sorghum bicolor reference genome: improved assembly, gene annotations, a transcriptome atlas, and signatures of genome organization.</title>
        <authorList>
            <person name="McCormick R.F."/>
            <person name="Truong S.K."/>
            <person name="Sreedasyam A."/>
            <person name="Jenkins J."/>
            <person name="Shu S."/>
            <person name="Sims D."/>
            <person name="Kennedy M."/>
            <person name="Amirebrahimi M."/>
            <person name="Weers B.D."/>
            <person name="McKinley B."/>
            <person name="Mattison A."/>
            <person name="Morishige D.T."/>
            <person name="Grimwood J."/>
            <person name="Schmutz J."/>
            <person name="Mullet J.E."/>
        </authorList>
    </citation>
    <scope>NUCLEOTIDE SEQUENCE [LARGE SCALE GENOMIC DNA]</scope>
    <source>
        <strain evidence="2">cv. BTx623</strain>
    </source>
</reference>
<dbReference type="InParanoid" id="A0A1B6QHN9"/>